<gene>
    <name evidence="1" type="ORF">DILT_LOCUS17300</name>
</gene>
<name>A0A3P7NNW8_DIBLA</name>
<accession>A0A3P7NNW8</accession>
<evidence type="ECO:0000313" key="1">
    <source>
        <dbReference type="EMBL" id="VDN37368.1"/>
    </source>
</evidence>
<dbReference type="EMBL" id="UYRU01090767">
    <property type="protein sequence ID" value="VDN37368.1"/>
    <property type="molecule type" value="Genomic_DNA"/>
</dbReference>
<dbReference type="AlphaFoldDB" id="A0A3P7NNW8"/>
<reference evidence="1 2" key="1">
    <citation type="submission" date="2018-11" db="EMBL/GenBank/DDBJ databases">
        <authorList>
            <consortium name="Pathogen Informatics"/>
        </authorList>
    </citation>
    <scope>NUCLEOTIDE SEQUENCE [LARGE SCALE GENOMIC DNA]</scope>
</reference>
<sequence length="105" mass="11584">MRGAKTGHAPVSDHVLIRTCLKVFLSSVPKMPHARRLDVAKLRQHSTTGALSTEIQSRLGMFRGIDIIDRSRLSRRALRLAGAYAKAHPCCLLACEKTHQVVAEV</sequence>
<proteinExistence type="predicted"/>
<dbReference type="Proteomes" id="UP000281553">
    <property type="component" value="Unassembled WGS sequence"/>
</dbReference>
<keyword evidence="2" id="KW-1185">Reference proteome</keyword>
<evidence type="ECO:0000313" key="2">
    <source>
        <dbReference type="Proteomes" id="UP000281553"/>
    </source>
</evidence>
<organism evidence="1 2">
    <name type="scientific">Dibothriocephalus latus</name>
    <name type="common">Fish tapeworm</name>
    <name type="synonym">Diphyllobothrium latum</name>
    <dbReference type="NCBI Taxonomy" id="60516"/>
    <lineage>
        <taxon>Eukaryota</taxon>
        <taxon>Metazoa</taxon>
        <taxon>Spiralia</taxon>
        <taxon>Lophotrochozoa</taxon>
        <taxon>Platyhelminthes</taxon>
        <taxon>Cestoda</taxon>
        <taxon>Eucestoda</taxon>
        <taxon>Diphyllobothriidea</taxon>
        <taxon>Diphyllobothriidae</taxon>
        <taxon>Dibothriocephalus</taxon>
    </lineage>
</organism>
<protein>
    <submittedName>
        <fullName evidence="1">Uncharacterized protein</fullName>
    </submittedName>
</protein>